<feature type="transmembrane region" description="Helical" evidence="16">
    <location>
        <begin position="112"/>
        <end position="131"/>
    </location>
</feature>
<evidence type="ECO:0000256" key="9">
    <source>
        <dbReference type="ARBA" id="ARBA00022777"/>
    </source>
</evidence>
<dbReference type="GO" id="GO:0007234">
    <property type="term" value="P:osmosensory signaling via phosphorelay pathway"/>
    <property type="evidence" value="ECO:0007669"/>
    <property type="project" value="TreeGrafter"/>
</dbReference>
<dbReference type="GO" id="GO:0000156">
    <property type="term" value="F:phosphorelay response regulator activity"/>
    <property type="evidence" value="ECO:0007669"/>
    <property type="project" value="TreeGrafter"/>
</dbReference>
<feature type="transmembrane region" description="Helical" evidence="16">
    <location>
        <begin position="151"/>
        <end position="171"/>
    </location>
</feature>
<dbReference type="CDD" id="cd00082">
    <property type="entry name" value="HisKA"/>
    <property type="match status" value="1"/>
</dbReference>
<dbReference type="InterPro" id="IPR003594">
    <property type="entry name" value="HATPase_dom"/>
</dbReference>
<keyword evidence="13 16" id="KW-0472">Membrane</keyword>
<evidence type="ECO:0000256" key="7">
    <source>
        <dbReference type="ARBA" id="ARBA00022692"/>
    </source>
</evidence>
<dbReference type="PANTHER" id="PTHR42878:SF7">
    <property type="entry name" value="SENSOR HISTIDINE KINASE GLRK"/>
    <property type="match status" value="1"/>
</dbReference>
<feature type="transmembrane region" description="Helical" evidence="16">
    <location>
        <begin position="258"/>
        <end position="276"/>
    </location>
</feature>
<feature type="transmembrane region" description="Helical" evidence="16">
    <location>
        <begin position="85"/>
        <end position="106"/>
    </location>
</feature>
<dbReference type="GO" id="GO:0000155">
    <property type="term" value="F:phosphorelay sensor kinase activity"/>
    <property type="evidence" value="ECO:0007669"/>
    <property type="project" value="InterPro"/>
</dbReference>
<dbReference type="Gene3D" id="3.30.450.20">
    <property type="entry name" value="PAS domain"/>
    <property type="match status" value="1"/>
</dbReference>
<dbReference type="SMART" id="SM00387">
    <property type="entry name" value="HATPase_c"/>
    <property type="match status" value="1"/>
</dbReference>
<feature type="domain" description="PAS" evidence="18">
    <location>
        <begin position="326"/>
        <end position="362"/>
    </location>
</feature>
<keyword evidence="11 16" id="KW-1133">Transmembrane helix</keyword>
<dbReference type="CDD" id="cd00075">
    <property type="entry name" value="HATPase"/>
    <property type="match status" value="1"/>
</dbReference>
<dbReference type="GO" id="GO:0005524">
    <property type="term" value="F:ATP binding"/>
    <property type="evidence" value="ECO:0007669"/>
    <property type="project" value="UniProtKB-KW"/>
</dbReference>
<dbReference type="RefSeq" id="WP_006594111.1">
    <property type="nucleotide sequence ID" value="NZ_BAHD01000074.1"/>
</dbReference>
<evidence type="ECO:0000256" key="14">
    <source>
        <dbReference type="ARBA" id="ARBA00039401"/>
    </source>
</evidence>
<keyword evidence="20" id="KW-1185">Reference proteome</keyword>
<dbReference type="SMART" id="SM00388">
    <property type="entry name" value="HisKA"/>
    <property type="match status" value="1"/>
</dbReference>
<accession>K6XFF4</accession>
<reference evidence="19 20" key="1">
    <citation type="submission" date="2012-08" db="EMBL/GenBank/DDBJ databases">
        <title>Whole genome shotgun sequence of Kineosphaera limosa NBRC 100340.</title>
        <authorList>
            <person name="Yoshida I."/>
            <person name="Isaki S."/>
            <person name="Hosoyama A."/>
            <person name="Tsuchikane K."/>
            <person name="Katsumata H."/>
            <person name="Ando Y."/>
            <person name="Ohji S."/>
            <person name="Hamada M."/>
            <person name="Tamura T."/>
            <person name="Yamazoe A."/>
            <person name="Yamazaki S."/>
            <person name="Fujita N."/>
        </authorList>
    </citation>
    <scope>NUCLEOTIDE SEQUENCE [LARGE SCALE GENOMIC DNA]</scope>
    <source>
        <strain evidence="19 20">NBRC 100340</strain>
    </source>
</reference>
<proteinExistence type="predicted"/>
<dbReference type="InterPro" id="IPR000014">
    <property type="entry name" value="PAS"/>
</dbReference>
<protein>
    <recommendedName>
        <fullName evidence="14">Sensor-like histidine kinase SenX3</fullName>
        <ecNumber evidence="4">2.7.13.3</ecNumber>
    </recommendedName>
</protein>
<dbReference type="Pfam" id="PF00512">
    <property type="entry name" value="HisKA"/>
    <property type="match status" value="1"/>
</dbReference>
<dbReference type="InterPro" id="IPR004358">
    <property type="entry name" value="Sig_transdc_His_kin-like_C"/>
</dbReference>
<feature type="transmembrane region" description="Helical" evidence="16">
    <location>
        <begin position="55"/>
        <end position="73"/>
    </location>
</feature>
<dbReference type="eggNOG" id="COG5002">
    <property type="taxonomic scope" value="Bacteria"/>
</dbReference>
<dbReference type="SUPFAM" id="SSF47384">
    <property type="entry name" value="Homodimeric domain of signal transducing histidine kinase"/>
    <property type="match status" value="1"/>
</dbReference>
<dbReference type="GO" id="GO:0005886">
    <property type="term" value="C:plasma membrane"/>
    <property type="evidence" value="ECO:0007669"/>
    <property type="project" value="UniProtKB-SubCell"/>
</dbReference>
<evidence type="ECO:0000256" key="12">
    <source>
        <dbReference type="ARBA" id="ARBA00023012"/>
    </source>
</evidence>
<dbReference type="SUPFAM" id="SSF55874">
    <property type="entry name" value="ATPase domain of HSP90 chaperone/DNA topoisomerase II/histidine kinase"/>
    <property type="match status" value="1"/>
</dbReference>
<name>K6XFF4_9MICO</name>
<dbReference type="Gene3D" id="1.10.287.130">
    <property type="match status" value="1"/>
</dbReference>
<dbReference type="OrthoDB" id="9757990at2"/>
<comment type="caution">
    <text evidence="19">The sequence shown here is derived from an EMBL/GenBank/DDBJ whole genome shotgun (WGS) entry which is preliminary data.</text>
</comment>
<evidence type="ECO:0000256" key="15">
    <source>
        <dbReference type="SAM" id="MobiDB-lite"/>
    </source>
</evidence>
<dbReference type="InterPro" id="IPR035965">
    <property type="entry name" value="PAS-like_dom_sf"/>
</dbReference>
<evidence type="ECO:0000256" key="5">
    <source>
        <dbReference type="ARBA" id="ARBA00022553"/>
    </source>
</evidence>
<dbReference type="Pfam" id="PF02518">
    <property type="entry name" value="HATPase_c"/>
    <property type="match status" value="1"/>
</dbReference>
<dbReference type="EC" id="2.7.13.3" evidence="4"/>
<dbReference type="InterPro" id="IPR050351">
    <property type="entry name" value="BphY/WalK/GraS-like"/>
</dbReference>
<feature type="region of interest" description="Disordered" evidence="15">
    <location>
        <begin position="383"/>
        <end position="415"/>
    </location>
</feature>
<evidence type="ECO:0000256" key="13">
    <source>
        <dbReference type="ARBA" id="ARBA00023136"/>
    </source>
</evidence>
<feature type="domain" description="Histidine kinase" evidence="17">
    <location>
        <begin position="458"/>
        <end position="672"/>
    </location>
</feature>
<keyword evidence="6" id="KW-0808">Transferase</keyword>
<dbReference type="Gene3D" id="3.30.565.10">
    <property type="entry name" value="Histidine kinase-like ATPase, C-terminal domain"/>
    <property type="match status" value="1"/>
</dbReference>
<evidence type="ECO:0000259" key="18">
    <source>
        <dbReference type="PROSITE" id="PS50112"/>
    </source>
</evidence>
<dbReference type="EMBL" id="BAHD01000074">
    <property type="protein sequence ID" value="GAB97579.1"/>
    <property type="molecule type" value="Genomic_DNA"/>
</dbReference>
<dbReference type="SUPFAM" id="SSF55785">
    <property type="entry name" value="PYP-like sensor domain (PAS domain)"/>
    <property type="match status" value="1"/>
</dbReference>
<dbReference type="InterPro" id="IPR003661">
    <property type="entry name" value="HisK_dim/P_dom"/>
</dbReference>
<keyword evidence="5" id="KW-0597">Phosphoprotein</keyword>
<keyword evidence="12" id="KW-0902">Two-component regulatory system</keyword>
<comment type="catalytic activity">
    <reaction evidence="1">
        <text>ATP + protein L-histidine = ADP + protein N-phospho-L-histidine.</text>
        <dbReference type="EC" id="2.7.13.3"/>
    </reaction>
</comment>
<dbReference type="InterPro" id="IPR005467">
    <property type="entry name" value="His_kinase_dom"/>
</dbReference>
<dbReference type="GO" id="GO:0030295">
    <property type="term" value="F:protein kinase activator activity"/>
    <property type="evidence" value="ECO:0007669"/>
    <property type="project" value="TreeGrafter"/>
</dbReference>
<evidence type="ECO:0000256" key="2">
    <source>
        <dbReference type="ARBA" id="ARBA00004141"/>
    </source>
</evidence>
<dbReference type="PRINTS" id="PR00344">
    <property type="entry name" value="BCTRLSENSOR"/>
</dbReference>
<keyword evidence="7 16" id="KW-0812">Transmembrane</keyword>
<dbReference type="STRING" id="1184609.KILIM_074_00280"/>
<evidence type="ECO:0000256" key="6">
    <source>
        <dbReference type="ARBA" id="ARBA00022679"/>
    </source>
</evidence>
<dbReference type="InterPro" id="IPR036890">
    <property type="entry name" value="HATPase_C_sf"/>
</dbReference>
<evidence type="ECO:0000256" key="3">
    <source>
        <dbReference type="ARBA" id="ARBA00004236"/>
    </source>
</evidence>
<evidence type="ECO:0000256" key="8">
    <source>
        <dbReference type="ARBA" id="ARBA00022741"/>
    </source>
</evidence>
<evidence type="ECO:0000259" key="17">
    <source>
        <dbReference type="PROSITE" id="PS50109"/>
    </source>
</evidence>
<feature type="transmembrane region" description="Helical" evidence="16">
    <location>
        <begin position="282"/>
        <end position="305"/>
    </location>
</feature>
<feature type="transmembrane region" description="Helical" evidence="16">
    <location>
        <begin position="177"/>
        <end position="198"/>
    </location>
</feature>
<evidence type="ECO:0000256" key="10">
    <source>
        <dbReference type="ARBA" id="ARBA00022840"/>
    </source>
</evidence>
<evidence type="ECO:0000256" key="11">
    <source>
        <dbReference type="ARBA" id="ARBA00022989"/>
    </source>
</evidence>
<dbReference type="AlphaFoldDB" id="K6XFF4"/>
<dbReference type="Proteomes" id="UP000008366">
    <property type="component" value="Unassembled WGS sequence"/>
</dbReference>
<dbReference type="Pfam" id="PF13188">
    <property type="entry name" value="PAS_8"/>
    <property type="match status" value="1"/>
</dbReference>
<evidence type="ECO:0000256" key="16">
    <source>
        <dbReference type="SAM" id="Phobius"/>
    </source>
</evidence>
<keyword evidence="10" id="KW-0067">ATP-binding</keyword>
<evidence type="ECO:0000256" key="4">
    <source>
        <dbReference type="ARBA" id="ARBA00012438"/>
    </source>
</evidence>
<evidence type="ECO:0000313" key="20">
    <source>
        <dbReference type="Proteomes" id="UP000008366"/>
    </source>
</evidence>
<organism evidence="19 20">
    <name type="scientific">Kineosphaera limosa NBRC 100340</name>
    <dbReference type="NCBI Taxonomy" id="1184609"/>
    <lineage>
        <taxon>Bacteria</taxon>
        <taxon>Bacillati</taxon>
        <taxon>Actinomycetota</taxon>
        <taxon>Actinomycetes</taxon>
        <taxon>Micrococcales</taxon>
        <taxon>Dermatophilaceae</taxon>
        <taxon>Kineosphaera</taxon>
    </lineage>
</organism>
<keyword evidence="9 19" id="KW-0418">Kinase</keyword>
<sequence length="672" mass="71679">MTSDPQRTGLSAPPPGRPAIADRRPLLVLGLTLSVIGLAAWLIGARSSPGLKIPLYSFMLPAVVVALTVPWRGPGGRAAPRWPGPPWQTVVATVCFVTMVAGLLLAGTPVATALYVAAAHLLAALVVLRLYRAVVDDARWAPRTPQMVMGLLGAAAAGAVVVALIGAGPSWGLEQRVWWGVRVWSHTFIGLVSFLIIWHWDQTAVDRRISWLHHGILFVVGIVTVVVSCTRPELSISWIGLMPALWAGMTLRPVAAGIYALTVSLSAGAAGAAGIVDAGRYPYSVVIFDGMLAFGACLAVLLSLFRHQRIRMLAELGRRRAAARAQADLLRAMLDSMSDGVMVADPDGAIGLHNPGARRLLGRPIPTRPPQSWSRYFRVRTSDGGREIGDDELPLPTRTSTGRTDGDFSVPTPDGGTRVVRASSRYVDSRSGPRVLLVFHDVTAEHARYRELRGFAGTVAHDLKGPLSAVAGWMEAADDELAAGDPVAGQQALVRAREAGMRMRRLIDEYLSFTVTQQGALRRSEVPLAALGAEVVADYGSNEALDPIVEVDIAHSVYADRSLMHQLLANLVGNAVKYTRPGERPRVCVRTVDDRPGWVRLEVADCGVGIQPGDEQKIFAAFERGAKDSDTFAGIGLGLALCHSIAVRHGGTISARGNEHGGATFAVTLPTA</sequence>
<dbReference type="PROSITE" id="PS50109">
    <property type="entry name" value="HIS_KIN"/>
    <property type="match status" value="1"/>
</dbReference>
<feature type="transmembrane region" description="Helical" evidence="16">
    <location>
        <begin position="210"/>
        <end position="228"/>
    </location>
</feature>
<dbReference type="PANTHER" id="PTHR42878">
    <property type="entry name" value="TWO-COMPONENT HISTIDINE KINASE"/>
    <property type="match status" value="1"/>
</dbReference>
<evidence type="ECO:0000256" key="1">
    <source>
        <dbReference type="ARBA" id="ARBA00000085"/>
    </source>
</evidence>
<gene>
    <name evidence="19" type="ORF">KILIM_074_00280</name>
</gene>
<feature type="transmembrane region" description="Helical" evidence="16">
    <location>
        <begin position="26"/>
        <end position="43"/>
    </location>
</feature>
<evidence type="ECO:0000313" key="19">
    <source>
        <dbReference type="EMBL" id="GAB97579.1"/>
    </source>
</evidence>
<dbReference type="InterPro" id="IPR036097">
    <property type="entry name" value="HisK_dim/P_sf"/>
</dbReference>
<dbReference type="PROSITE" id="PS50112">
    <property type="entry name" value="PAS"/>
    <property type="match status" value="1"/>
</dbReference>
<keyword evidence="8" id="KW-0547">Nucleotide-binding</keyword>
<comment type="subcellular location">
    <subcellularLocation>
        <location evidence="3">Cell membrane</location>
    </subcellularLocation>
    <subcellularLocation>
        <location evidence="2">Membrane</location>
        <topology evidence="2">Multi-pass membrane protein</topology>
    </subcellularLocation>
</comment>